<sequence>MLEEIQHRRARITDSLDECRFRAQRVGGALPADVVVDSVNSIAGGARRIQELATNGLITIADA</sequence>
<evidence type="ECO:0000313" key="1">
    <source>
        <dbReference type="EMBL" id="MCF3940696.1"/>
    </source>
</evidence>
<keyword evidence="2" id="KW-1185">Reference proteome</keyword>
<comment type="caution">
    <text evidence="1">The sequence shown here is derived from an EMBL/GenBank/DDBJ whole genome shotgun (WGS) entry which is preliminary data.</text>
</comment>
<name>A0ABS9DS00_9ACTN</name>
<organism evidence="1 2">
    <name type="scientific">Gordonia tangerina</name>
    <dbReference type="NCBI Taxonomy" id="2911060"/>
    <lineage>
        <taxon>Bacteria</taxon>
        <taxon>Bacillati</taxon>
        <taxon>Actinomycetota</taxon>
        <taxon>Actinomycetes</taxon>
        <taxon>Mycobacteriales</taxon>
        <taxon>Gordoniaceae</taxon>
        <taxon>Gordonia</taxon>
    </lineage>
</organism>
<accession>A0ABS9DS00</accession>
<protein>
    <submittedName>
        <fullName evidence="1">Uncharacterized protein</fullName>
    </submittedName>
</protein>
<proteinExistence type="predicted"/>
<evidence type="ECO:0000313" key="2">
    <source>
        <dbReference type="Proteomes" id="UP001108089"/>
    </source>
</evidence>
<dbReference type="EMBL" id="JAKGCU010000024">
    <property type="protein sequence ID" value="MCF3940696.1"/>
    <property type="molecule type" value="Genomic_DNA"/>
</dbReference>
<gene>
    <name evidence="1" type="ORF">L1892_20200</name>
</gene>
<dbReference type="Proteomes" id="UP001108089">
    <property type="component" value="Unassembled WGS sequence"/>
</dbReference>
<reference evidence="1" key="1">
    <citation type="submission" date="2022-01" db="EMBL/GenBank/DDBJ databases">
        <title>Gordonia xiamenensis sp. nov., isolated from surface seawater in Xiamen.</title>
        <authorList>
            <person name="He Y.F."/>
        </authorList>
    </citation>
    <scope>NUCLEOTIDE SEQUENCE</scope>
    <source>
        <strain evidence="1">GW1C4-4</strain>
    </source>
</reference>